<dbReference type="EMBL" id="BARS01017773">
    <property type="protein sequence ID" value="GAF87352.1"/>
    <property type="molecule type" value="Genomic_DNA"/>
</dbReference>
<comment type="caution">
    <text evidence="1">The sequence shown here is derived from an EMBL/GenBank/DDBJ whole genome shotgun (WGS) entry which is preliminary data.</text>
</comment>
<evidence type="ECO:0000313" key="1">
    <source>
        <dbReference type="EMBL" id="GAF87352.1"/>
    </source>
</evidence>
<evidence type="ECO:0008006" key="2">
    <source>
        <dbReference type="Google" id="ProtNLM"/>
    </source>
</evidence>
<accession>X0TGT8</accession>
<feature type="non-terminal residue" evidence="1">
    <location>
        <position position="169"/>
    </location>
</feature>
<gene>
    <name evidence="1" type="ORF">S01H1_29025</name>
</gene>
<sequence length="169" mass="18032">MVGYGGTCDIYNPPPSENLEIRTWYDLDAVRNNLAGNHTLMNDLDSITPGYEELAGPTANQGKGWEPMIYSLNPDWGFMGLMGTFDGQGYEIRDLFINRPNWSDVGLFSSVDQEGVVENIGVVNVTVIGDYHVGSLAGGIGGTVSNSYSTGNVTGGDGVGGLVGRIVYE</sequence>
<proteinExistence type="predicted"/>
<dbReference type="AlphaFoldDB" id="X0TGT8"/>
<organism evidence="1">
    <name type="scientific">marine sediment metagenome</name>
    <dbReference type="NCBI Taxonomy" id="412755"/>
    <lineage>
        <taxon>unclassified sequences</taxon>
        <taxon>metagenomes</taxon>
        <taxon>ecological metagenomes</taxon>
    </lineage>
</organism>
<name>X0TGT8_9ZZZZ</name>
<protein>
    <recommendedName>
        <fullName evidence="2">GLUG domain-containing protein</fullName>
    </recommendedName>
</protein>
<reference evidence="1" key="1">
    <citation type="journal article" date="2014" name="Front. Microbiol.">
        <title>High frequency of phylogenetically diverse reductive dehalogenase-homologous genes in deep subseafloor sedimentary metagenomes.</title>
        <authorList>
            <person name="Kawai M."/>
            <person name="Futagami T."/>
            <person name="Toyoda A."/>
            <person name="Takaki Y."/>
            <person name="Nishi S."/>
            <person name="Hori S."/>
            <person name="Arai W."/>
            <person name="Tsubouchi T."/>
            <person name="Morono Y."/>
            <person name="Uchiyama I."/>
            <person name="Ito T."/>
            <person name="Fujiyama A."/>
            <person name="Inagaki F."/>
            <person name="Takami H."/>
        </authorList>
    </citation>
    <scope>NUCLEOTIDE SEQUENCE</scope>
    <source>
        <strain evidence="1">Expedition CK06-06</strain>
    </source>
</reference>
<dbReference type="Gene3D" id="2.160.20.110">
    <property type="match status" value="1"/>
</dbReference>